<feature type="domain" description="Homeobox" evidence="7">
    <location>
        <begin position="157"/>
        <end position="200"/>
    </location>
</feature>
<evidence type="ECO:0000256" key="6">
    <source>
        <dbReference type="SAM" id="MobiDB-lite"/>
    </source>
</evidence>
<evidence type="ECO:0000256" key="4">
    <source>
        <dbReference type="PROSITE-ProRule" id="PRU00108"/>
    </source>
</evidence>
<dbReference type="InterPro" id="IPR017970">
    <property type="entry name" value="Homeobox_CS"/>
</dbReference>
<feature type="DNA-binding region" description="Homeobox" evidence="4">
    <location>
        <begin position="440"/>
        <end position="473"/>
    </location>
</feature>
<proteinExistence type="predicted"/>
<dbReference type="SMART" id="SM00389">
    <property type="entry name" value="HOX"/>
    <property type="match status" value="7"/>
</dbReference>
<sequence>MAAEAEVEVECVDSDKPKKSSITRHLSQSVRERFEEYYICNPYPNQYEYSVICEVCSVEQESTKAWFRNRRRKATRSKEVGLTTENVEKIRSFILATSSPNEDQLKKFAQEADTTSEIVRSFWQLYYSPTNKRVNQITSADYESINARKKNALAFYLEPIFQQNKYPSTQEYTQIAYKMGVNRKKIILWFTNRRNQLRQKGAEIISPVICSAPECDLEKLGESCEKVYKDTFYPPVPVMEQLASENDVTLRRIKRWFSKRRDRDRNDGVDIKPALVKYTPEAIQTLHDFYEQTPFPSAEQLLELAEHLKRSDKSISQWFYKRRAEDRERGIEIDQHPLNPHPKTTPEKRKMVDKTVKPKNKRAAKLARFPPPVVEAMSKLYDECHGYPTSLQRKELAEQLGIDYLKINAWFRERQSRVGYYEDPLHLAVEEVHKQVMYPSRETIQELAEQYNETFKNIERWFKELRRRDRKSDLESQRDGYTLFSPEVVAKLEEVFTTTPYPNHPQIIELANSMNLTLHALRGWFNNRRLGGMTESSAAIDLSQAPNQMPKSVLFLALNRRIQDLEQELVRRQQMLVKQESGLSYVPF</sequence>
<feature type="DNA-binding region" description="Homeobox" evidence="4">
    <location>
        <begin position="280"/>
        <end position="330"/>
    </location>
</feature>
<evidence type="ECO:0000256" key="2">
    <source>
        <dbReference type="ARBA" id="ARBA00023155"/>
    </source>
</evidence>
<feature type="domain" description="Homeobox" evidence="7">
    <location>
        <begin position="278"/>
        <end position="329"/>
    </location>
</feature>
<gene>
    <name evidence="8" type="ORF">K7432_000157</name>
</gene>
<feature type="domain" description="Homeobox" evidence="7">
    <location>
        <begin position="438"/>
        <end position="472"/>
    </location>
</feature>
<keyword evidence="2 4" id="KW-0371">Homeobox</keyword>
<evidence type="ECO:0000313" key="8">
    <source>
        <dbReference type="EMBL" id="KAK9729639.1"/>
    </source>
</evidence>
<accession>A0ABR2WBN6</accession>
<dbReference type="Pfam" id="PF00046">
    <property type="entry name" value="Homeodomain"/>
    <property type="match status" value="5"/>
</dbReference>
<reference evidence="8 9" key="1">
    <citation type="submission" date="2023-04" db="EMBL/GenBank/DDBJ databases">
        <title>Genome of Basidiobolus ranarum AG-B5.</title>
        <authorList>
            <person name="Stajich J.E."/>
            <person name="Carter-House D."/>
            <person name="Gryganskyi A."/>
        </authorList>
    </citation>
    <scope>NUCLEOTIDE SEQUENCE [LARGE SCALE GENOMIC DNA]</scope>
    <source>
        <strain evidence="8 9">AG-B5</strain>
    </source>
</reference>
<evidence type="ECO:0000313" key="9">
    <source>
        <dbReference type="Proteomes" id="UP001479436"/>
    </source>
</evidence>
<protein>
    <recommendedName>
        <fullName evidence="7">Homeobox domain-containing protein</fullName>
    </recommendedName>
</protein>
<comment type="subcellular location">
    <subcellularLocation>
        <location evidence="4 5">Nucleus</location>
    </subcellularLocation>
</comment>
<keyword evidence="1 4" id="KW-0238">DNA-binding</keyword>
<dbReference type="PROSITE" id="PS50071">
    <property type="entry name" value="HOMEOBOX_2"/>
    <property type="match status" value="7"/>
</dbReference>
<dbReference type="PANTHER" id="PTHR24327:SF41">
    <property type="entry name" value="BRAIN-SPECIFIC HOMEOBOX PROTEIN"/>
    <property type="match status" value="1"/>
</dbReference>
<dbReference type="PANTHER" id="PTHR24327">
    <property type="entry name" value="HOMEOBOX PROTEIN"/>
    <property type="match status" value="1"/>
</dbReference>
<feature type="domain" description="Homeobox" evidence="7">
    <location>
        <begin position="475"/>
        <end position="535"/>
    </location>
</feature>
<feature type="DNA-binding region" description="Homeobox" evidence="4">
    <location>
        <begin position="227"/>
        <end position="268"/>
    </location>
</feature>
<dbReference type="EMBL" id="JASJQH010006878">
    <property type="protein sequence ID" value="KAK9729639.1"/>
    <property type="molecule type" value="Genomic_DNA"/>
</dbReference>
<feature type="compositionally biased region" description="Basic and acidic residues" evidence="6">
    <location>
        <begin position="344"/>
        <end position="356"/>
    </location>
</feature>
<dbReference type="PROSITE" id="PS00027">
    <property type="entry name" value="HOMEOBOX_1"/>
    <property type="match status" value="1"/>
</dbReference>
<feature type="DNA-binding region" description="Homeobox" evidence="4">
    <location>
        <begin position="362"/>
        <end position="422"/>
    </location>
</feature>
<dbReference type="Gene3D" id="1.10.10.60">
    <property type="entry name" value="Homeodomain-like"/>
    <property type="match status" value="7"/>
</dbReference>
<name>A0ABR2WBN6_9FUNG</name>
<organism evidence="8 9">
    <name type="scientific">Basidiobolus ranarum</name>
    <dbReference type="NCBI Taxonomy" id="34480"/>
    <lineage>
        <taxon>Eukaryota</taxon>
        <taxon>Fungi</taxon>
        <taxon>Fungi incertae sedis</taxon>
        <taxon>Zoopagomycota</taxon>
        <taxon>Entomophthoromycotina</taxon>
        <taxon>Basidiobolomycetes</taxon>
        <taxon>Basidiobolales</taxon>
        <taxon>Basidiobolaceae</taxon>
        <taxon>Basidiobolus</taxon>
    </lineage>
</organism>
<evidence type="ECO:0000256" key="5">
    <source>
        <dbReference type="RuleBase" id="RU000682"/>
    </source>
</evidence>
<keyword evidence="9" id="KW-1185">Reference proteome</keyword>
<feature type="DNA-binding region" description="Homeobox" evidence="4">
    <location>
        <begin position="159"/>
        <end position="201"/>
    </location>
</feature>
<dbReference type="SUPFAM" id="SSF46689">
    <property type="entry name" value="Homeodomain-like"/>
    <property type="match status" value="7"/>
</dbReference>
<feature type="domain" description="Homeobox" evidence="7">
    <location>
        <begin position="225"/>
        <end position="267"/>
    </location>
</feature>
<dbReference type="InterPro" id="IPR001356">
    <property type="entry name" value="HD"/>
</dbReference>
<evidence type="ECO:0000256" key="1">
    <source>
        <dbReference type="ARBA" id="ARBA00023125"/>
    </source>
</evidence>
<comment type="caution">
    <text evidence="8">The sequence shown here is derived from an EMBL/GenBank/DDBJ whole genome shotgun (WGS) entry which is preliminary data.</text>
</comment>
<dbReference type="CDD" id="cd00086">
    <property type="entry name" value="homeodomain"/>
    <property type="match status" value="7"/>
</dbReference>
<feature type="DNA-binding region" description="Homeobox" evidence="4">
    <location>
        <begin position="15"/>
        <end position="78"/>
    </location>
</feature>
<dbReference type="Proteomes" id="UP001479436">
    <property type="component" value="Unassembled WGS sequence"/>
</dbReference>
<dbReference type="InterPro" id="IPR050460">
    <property type="entry name" value="Distal-less_Homeobox_TF"/>
</dbReference>
<feature type="domain" description="Homeobox" evidence="7">
    <location>
        <begin position="360"/>
        <end position="421"/>
    </location>
</feature>
<evidence type="ECO:0000256" key="3">
    <source>
        <dbReference type="ARBA" id="ARBA00023242"/>
    </source>
</evidence>
<feature type="DNA-binding region" description="Homeobox" evidence="4">
    <location>
        <begin position="477"/>
        <end position="536"/>
    </location>
</feature>
<evidence type="ECO:0000259" key="7">
    <source>
        <dbReference type="PROSITE" id="PS50071"/>
    </source>
</evidence>
<feature type="region of interest" description="Disordered" evidence="6">
    <location>
        <begin position="334"/>
        <end position="363"/>
    </location>
</feature>
<feature type="domain" description="Homeobox" evidence="7">
    <location>
        <begin position="13"/>
        <end position="77"/>
    </location>
</feature>
<keyword evidence="3 4" id="KW-0539">Nucleus</keyword>
<dbReference type="InterPro" id="IPR009057">
    <property type="entry name" value="Homeodomain-like_sf"/>
</dbReference>